<reference evidence="7 8" key="1">
    <citation type="journal article" date="2021" name="Syst. Appl. Microbiol.">
        <title>Persephonella atlantica sp. nov.: How to adapt to physico-chemical gradients in high temperature hydrothermal habitats.</title>
        <authorList>
            <person name="Francois D.X."/>
            <person name="Godfroy A."/>
            <person name="Mathien C."/>
            <person name="Aube J."/>
            <person name="Cathalot C."/>
            <person name="Lesongeur F."/>
            <person name="L'Haridon S."/>
            <person name="Philippon X."/>
            <person name="Roussel E.G."/>
        </authorList>
    </citation>
    <scope>NUCLEOTIDE SEQUENCE [LARGE SCALE GENOMIC DNA]</scope>
    <source>
        <strain evidence="7 8">MO1340</strain>
    </source>
</reference>
<proteinExistence type="inferred from homology"/>
<comment type="catalytic activity">
    <reaction evidence="5">
        <text>adenosine(58) in tRNA + S-adenosyl-L-methionine = N(1)-methyladenosine(58) in tRNA + S-adenosyl-L-homocysteine + H(+)</text>
        <dbReference type="Rhea" id="RHEA:43152"/>
        <dbReference type="Rhea" id="RHEA-COMP:10365"/>
        <dbReference type="Rhea" id="RHEA-COMP:10366"/>
        <dbReference type="ChEBI" id="CHEBI:15378"/>
        <dbReference type="ChEBI" id="CHEBI:57856"/>
        <dbReference type="ChEBI" id="CHEBI:59789"/>
        <dbReference type="ChEBI" id="CHEBI:74411"/>
        <dbReference type="ChEBI" id="CHEBI:74491"/>
        <dbReference type="EC" id="2.1.1.220"/>
    </reaction>
</comment>
<dbReference type="PANTHER" id="PTHR12133:SF1">
    <property type="entry name" value="TRNA (ADENINE(58)-N(1))-METHYLTRANSFERASE, MITOCHONDRIAL"/>
    <property type="match status" value="1"/>
</dbReference>
<dbReference type="InterPro" id="IPR014816">
    <property type="entry name" value="tRNA_MeTrfase_Gcd14"/>
</dbReference>
<evidence type="ECO:0000313" key="7">
    <source>
        <dbReference type="EMBL" id="MBK3331690.1"/>
    </source>
</evidence>
<keyword evidence="3 5" id="KW-0949">S-adenosyl-L-methionine</keyword>
<feature type="domain" description="tRNA (adenine(58)-N(1))-methyltransferase catalytic subunit TRM61 C-terminal" evidence="6">
    <location>
        <begin position="69"/>
        <end position="227"/>
    </location>
</feature>
<dbReference type="Pfam" id="PF14801">
    <property type="entry name" value="TrmI-like_N"/>
    <property type="match status" value="1"/>
</dbReference>
<dbReference type="Gene3D" id="3.10.330.20">
    <property type="match status" value="1"/>
</dbReference>
<evidence type="ECO:0000313" key="8">
    <source>
        <dbReference type="Proteomes" id="UP000772812"/>
    </source>
</evidence>
<gene>
    <name evidence="7" type="ORF">GWK41_01255</name>
</gene>
<keyword evidence="4 5" id="KW-0819">tRNA processing</keyword>
<keyword evidence="1 5" id="KW-0489">Methyltransferase</keyword>
<dbReference type="PROSITE" id="PS51620">
    <property type="entry name" value="SAM_TRM61"/>
    <property type="match status" value="1"/>
</dbReference>
<comment type="subunit">
    <text evidence="5">Homotetramer composed of a dimer of dimers.</text>
</comment>
<dbReference type="Pfam" id="PF08704">
    <property type="entry name" value="GCD14"/>
    <property type="match status" value="1"/>
</dbReference>
<dbReference type="SUPFAM" id="SSF53335">
    <property type="entry name" value="S-adenosyl-L-methionine-dependent methyltransferases"/>
    <property type="match status" value="1"/>
</dbReference>
<comment type="function">
    <text evidence="5">Catalyzes the S-adenosyl-L-methionine-dependent formation of N(1)-methyladenine at position 58 (m1A58) in tRNA.</text>
</comment>
<evidence type="ECO:0000256" key="2">
    <source>
        <dbReference type="ARBA" id="ARBA00022679"/>
    </source>
</evidence>
<dbReference type="InterPro" id="IPR029063">
    <property type="entry name" value="SAM-dependent_MTases_sf"/>
</dbReference>
<evidence type="ECO:0000259" key="6">
    <source>
        <dbReference type="Pfam" id="PF08704"/>
    </source>
</evidence>
<dbReference type="EMBL" id="JAACYA010000001">
    <property type="protein sequence ID" value="MBK3331690.1"/>
    <property type="molecule type" value="Genomic_DNA"/>
</dbReference>
<dbReference type="InterPro" id="IPR049470">
    <property type="entry name" value="TRM61_C"/>
</dbReference>
<organism evidence="7 8">
    <name type="scientific">Persephonella atlantica</name>
    <dbReference type="NCBI Taxonomy" id="2699429"/>
    <lineage>
        <taxon>Bacteria</taxon>
        <taxon>Pseudomonadati</taxon>
        <taxon>Aquificota</taxon>
        <taxon>Aquificia</taxon>
        <taxon>Aquificales</taxon>
        <taxon>Hydrogenothermaceae</taxon>
        <taxon>Persephonella</taxon>
    </lineage>
</organism>
<sequence>MIKEGDTVQLTDGKNSFFLKVKKGEIFGTHRGNIKHDEIITAGYGGEVKTHKGHPFMILRPTLHDIIMFGIKRKTQIIYPKDSSYITLKLGLTDGMKVLESGVGSGALTIVMANAVKPSGKIYSYEKEEKYIKNAYSNIKLAGLEKYVEIKHHSLDQPLPENFFDAAFIDVREPWLYIDNIKKSLKKGSPIGFLVPTTNQVSNTLQALKENNFINLEVVELLERHYKPVPDRLRPEDRMVAHTGYLIFGRNG</sequence>
<dbReference type="PIRSF" id="PIRSF017269">
    <property type="entry name" value="GCD14"/>
    <property type="match status" value="1"/>
</dbReference>
<keyword evidence="2 5" id="KW-0808">Transferase</keyword>
<dbReference type="RefSeq" id="WP_200673099.1">
    <property type="nucleotide sequence ID" value="NZ_JAACYA010000001.1"/>
</dbReference>
<evidence type="ECO:0000256" key="3">
    <source>
        <dbReference type="ARBA" id="ARBA00022691"/>
    </source>
</evidence>
<evidence type="ECO:0000256" key="5">
    <source>
        <dbReference type="PIRNR" id="PIRNR017269"/>
    </source>
</evidence>
<evidence type="ECO:0000256" key="4">
    <source>
        <dbReference type="ARBA" id="ARBA00022694"/>
    </source>
</evidence>
<dbReference type="PANTHER" id="PTHR12133">
    <property type="entry name" value="TRNA (ADENINE(58)-N(1))-METHYLTRANSFERASE"/>
    <property type="match status" value="1"/>
</dbReference>
<name>A0ABS1GFK0_9AQUI</name>
<dbReference type="Proteomes" id="UP000772812">
    <property type="component" value="Unassembled WGS sequence"/>
</dbReference>
<dbReference type="CDD" id="cd02440">
    <property type="entry name" value="AdoMet_MTases"/>
    <property type="match status" value="1"/>
</dbReference>
<comment type="similarity">
    <text evidence="5">Belongs to the class I-like SAM-binding methyltransferase superfamily. TRM61 family.</text>
</comment>
<evidence type="ECO:0000256" key="1">
    <source>
        <dbReference type="ARBA" id="ARBA00022603"/>
    </source>
</evidence>
<comment type="caution">
    <text evidence="7">The sequence shown here is derived from an EMBL/GenBank/DDBJ whole genome shotgun (WGS) entry which is preliminary data.</text>
</comment>
<dbReference type="EC" id="2.1.1.220" evidence="5"/>
<keyword evidence="8" id="KW-1185">Reference proteome</keyword>
<dbReference type="Gene3D" id="3.40.50.150">
    <property type="entry name" value="Vaccinia Virus protein VP39"/>
    <property type="match status" value="1"/>
</dbReference>
<accession>A0ABS1GFK0</accession>
<protein>
    <recommendedName>
        <fullName evidence="5">tRNA (adenine(58)-N(1))-methyltransferase TrmI</fullName>
        <ecNumber evidence="5">2.1.1.220</ecNumber>
    </recommendedName>
</protein>